<dbReference type="OrthoDB" id="6501921at2"/>
<dbReference type="GO" id="GO:0016757">
    <property type="term" value="F:glycosyltransferase activity"/>
    <property type="evidence" value="ECO:0007669"/>
    <property type="project" value="InterPro"/>
</dbReference>
<dbReference type="AlphaFoldDB" id="A0A2N7X571"/>
<dbReference type="CDD" id="cd03801">
    <property type="entry name" value="GT4_PimA-like"/>
    <property type="match status" value="1"/>
</dbReference>
<evidence type="ECO:0000313" key="4">
    <source>
        <dbReference type="EMBL" id="PMS36909.1"/>
    </source>
</evidence>
<proteinExistence type="predicted"/>
<dbReference type="Pfam" id="PF00534">
    <property type="entry name" value="Glycos_transf_1"/>
    <property type="match status" value="1"/>
</dbReference>
<comment type="caution">
    <text evidence="4">The sequence shown here is derived from an EMBL/GenBank/DDBJ whole genome shotgun (WGS) entry which is preliminary data.</text>
</comment>
<keyword evidence="5" id="KW-1185">Reference proteome</keyword>
<evidence type="ECO:0000259" key="3">
    <source>
        <dbReference type="Pfam" id="PF13439"/>
    </source>
</evidence>
<name>A0A2N7X571_9BURK</name>
<dbReference type="InterPro" id="IPR028098">
    <property type="entry name" value="Glyco_trans_4-like_N"/>
</dbReference>
<feature type="domain" description="Glycosyl transferase family 1" evidence="2">
    <location>
        <begin position="156"/>
        <end position="290"/>
    </location>
</feature>
<reference evidence="4 5" key="1">
    <citation type="submission" date="2018-01" db="EMBL/GenBank/DDBJ databases">
        <title>Whole genome analyses suggest that Burkholderia sensu lato contains two further novel genera in the rhizoxinica-symbiotica group Mycetohabitans gen. nov., and Trinickia gen. nov.: implications for the evolution of diazotrophy and nodulation in the Burkholderiaceae.</title>
        <authorList>
            <person name="Estrada-de los Santos P."/>
            <person name="Palmer M."/>
            <person name="Chavez-Ramirez B."/>
            <person name="Beukes C."/>
            <person name="Steenkamp E.T."/>
            <person name="Hirsch A.M."/>
            <person name="Manyaka P."/>
            <person name="Maluk M."/>
            <person name="Lafos M."/>
            <person name="Crook M."/>
            <person name="Gross E."/>
            <person name="Simon M.F."/>
            <person name="Bueno dos Reis Junior F."/>
            <person name="Poole P.S."/>
            <person name="Venter S.N."/>
            <person name="James E.K."/>
        </authorList>
    </citation>
    <scope>NUCLEOTIDE SEQUENCE [LARGE SCALE GENOMIC DNA]</scope>
    <source>
        <strain evidence="4 5">JPY 581</strain>
    </source>
</reference>
<sequence length="577" mass="63785">MKILFNTYPMAFHTPGGGEIQLQQYRKHLGRRGVDVTLLDLWNPRFKDHEVVHYFSCMSGSLHFCAFVKNIGMPLVVSPNLWITEESKSNYPFDEIRLIFVLADRVVCNSNAECDLLARIFNIPREKFFTVYNGIDQYFLKPVDGQLFRESFGIAGKFVLNVANVEPRKNQLELVRALKAHPQLQLVLIGHVRDRAYADECFAEGGDQLRYIGPLGHESDLLRSAYSACSVFALPSMLETPGLAALEAFAAGVPVVVTREGCTREYFGAGATYVDPHDTAGIADAVEKSVDAPRSFLSTLVASANFTWARVVDRLVELYKDPANLPDTERLLGGFLDIEADGQHRFAWTRQTATFDCRPGAISGIWRTEVGGTVEVRIDGELAHQYVHVPADWTSFQIVVPEKEDCAFRAVTIELTGGAGSAERGVALRDVEFMEATTPGFKELEAFDELLQGSTGFFPIERDPHRYFAWSARRATFRSRPGHLNFVWRSAQGDATIDVLVAGKRKLAGVPVGHEWSRLSLAVEPTDGEVTSEVTLVVNQSQDVVVAGRVLGVAVGELQFQPWVGPGPTLDTGTLCA</sequence>
<dbReference type="GO" id="GO:0009103">
    <property type="term" value="P:lipopolysaccharide biosynthetic process"/>
    <property type="evidence" value="ECO:0007669"/>
    <property type="project" value="TreeGrafter"/>
</dbReference>
<dbReference type="SUPFAM" id="SSF53756">
    <property type="entry name" value="UDP-Glycosyltransferase/glycogen phosphorylase"/>
    <property type="match status" value="1"/>
</dbReference>
<dbReference type="Pfam" id="PF13439">
    <property type="entry name" value="Glyco_transf_4"/>
    <property type="match status" value="1"/>
</dbReference>
<dbReference type="STRING" id="863227.GCA_000373005_03758"/>
<evidence type="ECO:0008006" key="6">
    <source>
        <dbReference type="Google" id="ProtNLM"/>
    </source>
</evidence>
<organism evidence="4 5">
    <name type="scientific">Trinickia symbiotica</name>
    <dbReference type="NCBI Taxonomy" id="863227"/>
    <lineage>
        <taxon>Bacteria</taxon>
        <taxon>Pseudomonadati</taxon>
        <taxon>Pseudomonadota</taxon>
        <taxon>Betaproteobacteria</taxon>
        <taxon>Burkholderiales</taxon>
        <taxon>Burkholderiaceae</taxon>
        <taxon>Trinickia</taxon>
    </lineage>
</organism>
<evidence type="ECO:0000313" key="5">
    <source>
        <dbReference type="Proteomes" id="UP000235777"/>
    </source>
</evidence>
<dbReference type="PANTHER" id="PTHR46401">
    <property type="entry name" value="GLYCOSYLTRANSFERASE WBBK-RELATED"/>
    <property type="match status" value="1"/>
</dbReference>
<feature type="domain" description="Glycosyltransferase subfamily 4-like N-terminal" evidence="3">
    <location>
        <begin position="48"/>
        <end position="136"/>
    </location>
</feature>
<dbReference type="PANTHER" id="PTHR46401:SF2">
    <property type="entry name" value="GLYCOSYLTRANSFERASE WBBK-RELATED"/>
    <property type="match status" value="1"/>
</dbReference>
<dbReference type="RefSeq" id="WP_018442350.1">
    <property type="nucleotide sequence ID" value="NZ_KB890187.1"/>
</dbReference>
<dbReference type="Gene3D" id="3.40.50.2000">
    <property type="entry name" value="Glycogen Phosphorylase B"/>
    <property type="match status" value="2"/>
</dbReference>
<evidence type="ECO:0000256" key="1">
    <source>
        <dbReference type="ARBA" id="ARBA00022679"/>
    </source>
</evidence>
<dbReference type="InterPro" id="IPR001296">
    <property type="entry name" value="Glyco_trans_1"/>
</dbReference>
<protein>
    <recommendedName>
        <fullName evidence="6">Glycosyl transferase</fullName>
    </recommendedName>
</protein>
<dbReference type="Proteomes" id="UP000235777">
    <property type="component" value="Unassembled WGS sequence"/>
</dbReference>
<keyword evidence="1" id="KW-0808">Transferase</keyword>
<evidence type="ECO:0000259" key="2">
    <source>
        <dbReference type="Pfam" id="PF00534"/>
    </source>
</evidence>
<gene>
    <name evidence="4" type="ORF">C0Z20_09200</name>
</gene>
<accession>A0A2N7X571</accession>
<dbReference type="EMBL" id="PNYC01000005">
    <property type="protein sequence ID" value="PMS36909.1"/>
    <property type="molecule type" value="Genomic_DNA"/>
</dbReference>